<evidence type="ECO:0000313" key="2">
    <source>
        <dbReference type="EMBL" id="TYH00139.1"/>
    </source>
</evidence>
<evidence type="ECO:0000256" key="1">
    <source>
        <dbReference type="SAM" id="SignalP"/>
    </source>
</evidence>
<dbReference type="AlphaFoldDB" id="A0A5D2F641"/>
<reference evidence="2 3" key="1">
    <citation type="submission" date="2019-06" db="EMBL/GenBank/DDBJ databases">
        <title>WGS assembly of Gossypium darwinii.</title>
        <authorList>
            <person name="Chen Z.J."/>
            <person name="Sreedasyam A."/>
            <person name="Ando A."/>
            <person name="Song Q."/>
            <person name="De L."/>
            <person name="Hulse-Kemp A."/>
            <person name="Ding M."/>
            <person name="Ye W."/>
            <person name="Kirkbride R."/>
            <person name="Jenkins J."/>
            <person name="Plott C."/>
            <person name="Lovell J."/>
            <person name="Lin Y.-M."/>
            <person name="Vaughn R."/>
            <person name="Liu B."/>
            <person name="Li W."/>
            <person name="Simpson S."/>
            <person name="Scheffler B."/>
            <person name="Saski C."/>
            <person name="Grover C."/>
            <person name="Hu G."/>
            <person name="Conover J."/>
            <person name="Carlson J."/>
            <person name="Shu S."/>
            <person name="Boston L."/>
            <person name="Williams M."/>
            <person name="Peterson D."/>
            <person name="Mcgee K."/>
            <person name="Jones D."/>
            <person name="Wendel J."/>
            <person name="Stelly D."/>
            <person name="Grimwood J."/>
            <person name="Schmutz J."/>
        </authorList>
    </citation>
    <scope>NUCLEOTIDE SEQUENCE [LARGE SCALE GENOMIC DNA]</scope>
    <source>
        <strain evidence="2">1808015.09</strain>
    </source>
</reference>
<accession>A0A5D2F641</accession>
<sequence length="55" mass="5773">MTHLFLIGKVVTVVLLLIFMQIWPAGAVPDPPSQAAPFGCDVPPGTIPPGYCKAP</sequence>
<feature type="chain" id="PRO_5022840680" evidence="1">
    <location>
        <begin position="28"/>
        <end position="55"/>
    </location>
</feature>
<dbReference type="EMBL" id="CM017697">
    <property type="protein sequence ID" value="TYH00139.1"/>
    <property type="molecule type" value="Genomic_DNA"/>
</dbReference>
<gene>
    <name evidence="2" type="ORF">ES288_A10G250600v1</name>
</gene>
<proteinExistence type="predicted"/>
<evidence type="ECO:0000313" key="3">
    <source>
        <dbReference type="Proteomes" id="UP000323506"/>
    </source>
</evidence>
<keyword evidence="3" id="KW-1185">Reference proteome</keyword>
<dbReference type="Proteomes" id="UP000323506">
    <property type="component" value="Chromosome A10"/>
</dbReference>
<feature type="signal peptide" evidence="1">
    <location>
        <begin position="1"/>
        <end position="27"/>
    </location>
</feature>
<name>A0A5D2F641_GOSDA</name>
<organism evidence="2 3">
    <name type="scientific">Gossypium darwinii</name>
    <name type="common">Darwin's cotton</name>
    <name type="synonym">Gossypium barbadense var. darwinii</name>
    <dbReference type="NCBI Taxonomy" id="34276"/>
    <lineage>
        <taxon>Eukaryota</taxon>
        <taxon>Viridiplantae</taxon>
        <taxon>Streptophyta</taxon>
        <taxon>Embryophyta</taxon>
        <taxon>Tracheophyta</taxon>
        <taxon>Spermatophyta</taxon>
        <taxon>Magnoliopsida</taxon>
        <taxon>eudicotyledons</taxon>
        <taxon>Gunneridae</taxon>
        <taxon>Pentapetalae</taxon>
        <taxon>rosids</taxon>
        <taxon>malvids</taxon>
        <taxon>Malvales</taxon>
        <taxon>Malvaceae</taxon>
        <taxon>Malvoideae</taxon>
        <taxon>Gossypium</taxon>
    </lineage>
</organism>
<protein>
    <submittedName>
        <fullName evidence="2">Uncharacterized protein</fullName>
    </submittedName>
</protein>
<keyword evidence="1" id="KW-0732">Signal</keyword>